<feature type="binding site" evidence="4">
    <location>
        <position position="6"/>
    </location>
    <ligand>
        <name>a divalent metal cation</name>
        <dbReference type="ChEBI" id="CHEBI:60240"/>
        <label>1</label>
    </ligand>
</feature>
<organism evidence="5 6">
    <name type="scientific">Alteromonas mediterranea</name>
    <dbReference type="NCBI Taxonomy" id="314275"/>
    <lineage>
        <taxon>Bacteria</taxon>
        <taxon>Pseudomonadati</taxon>
        <taxon>Pseudomonadota</taxon>
        <taxon>Gammaproteobacteria</taxon>
        <taxon>Alteromonadales</taxon>
        <taxon>Alteromonadaceae</taxon>
        <taxon>Alteromonas/Salinimonas group</taxon>
        <taxon>Alteromonas</taxon>
    </lineage>
</organism>
<dbReference type="InterPro" id="IPR001130">
    <property type="entry name" value="TatD-like"/>
</dbReference>
<evidence type="ECO:0000256" key="4">
    <source>
        <dbReference type="PIRSR" id="PIRSR005902-1"/>
    </source>
</evidence>
<feature type="binding site" evidence="4">
    <location>
        <position position="127"/>
    </location>
    <ligand>
        <name>a divalent metal cation</name>
        <dbReference type="ChEBI" id="CHEBI:60240"/>
        <label>2</label>
    </ligand>
</feature>
<dbReference type="Gene3D" id="3.20.20.140">
    <property type="entry name" value="Metal-dependent hydrolases"/>
    <property type="match status" value="1"/>
</dbReference>
<dbReference type="RefSeq" id="WP_012518217.1">
    <property type="nucleotide sequence ID" value="NZ_CP013928.1"/>
</dbReference>
<comment type="similarity">
    <text evidence="1">Belongs to the metallo-dependent hydrolases superfamily. TatD-type hydrolase family.</text>
</comment>
<accession>A0AAC9AD87</accession>
<dbReference type="GO" id="GO:0005829">
    <property type="term" value="C:cytosol"/>
    <property type="evidence" value="ECO:0007669"/>
    <property type="project" value="TreeGrafter"/>
</dbReference>
<evidence type="ECO:0000313" key="6">
    <source>
        <dbReference type="Proteomes" id="UP000061468"/>
    </source>
</evidence>
<evidence type="ECO:0000256" key="3">
    <source>
        <dbReference type="ARBA" id="ARBA00022801"/>
    </source>
</evidence>
<keyword evidence="3" id="KW-0378">Hydrolase</keyword>
<proteinExistence type="inferred from homology"/>
<dbReference type="Proteomes" id="UP000061468">
    <property type="component" value="Chromosome"/>
</dbReference>
<dbReference type="FunFam" id="3.20.20.140:FF:000005">
    <property type="entry name" value="TatD family hydrolase"/>
    <property type="match status" value="1"/>
</dbReference>
<reference evidence="5 6" key="1">
    <citation type="submission" date="2015-12" db="EMBL/GenBank/DDBJ databases">
        <title>Intraspecies pangenome expansion in the marine bacterium Alteromonas.</title>
        <authorList>
            <person name="Lopez-Perez M."/>
            <person name="Rodriguez-Valera F."/>
        </authorList>
    </citation>
    <scope>NUCLEOTIDE SEQUENCE [LARGE SCALE GENOMIC DNA]</scope>
    <source>
        <strain evidence="5 6">UM8</strain>
    </source>
</reference>
<evidence type="ECO:0000313" key="5">
    <source>
        <dbReference type="EMBL" id="AMJ78427.1"/>
    </source>
</evidence>
<dbReference type="InterPro" id="IPR015991">
    <property type="entry name" value="TatD/YcfH-like"/>
</dbReference>
<dbReference type="GO" id="GO:0046872">
    <property type="term" value="F:metal ion binding"/>
    <property type="evidence" value="ECO:0007669"/>
    <property type="project" value="UniProtKB-KW"/>
</dbReference>
<feature type="binding site" evidence="4">
    <location>
        <position position="8"/>
    </location>
    <ligand>
        <name>a divalent metal cation</name>
        <dbReference type="ChEBI" id="CHEBI:60240"/>
        <label>1</label>
    </ligand>
</feature>
<gene>
    <name evidence="5" type="ORF">AV942_09050</name>
</gene>
<dbReference type="GO" id="GO:0016788">
    <property type="term" value="F:hydrolase activity, acting on ester bonds"/>
    <property type="evidence" value="ECO:0007669"/>
    <property type="project" value="InterPro"/>
</dbReference>
<sequence length="263" mass="29484">MFVDSHCHLDRLKQGPEALAETLDFARTRGVEHFLCVCVSVNDYDSMLETVSNFDDVSVSCGVHPLHQDEACSFEELLEKAQREEVVAIGETGLDYFYSPESKEVQLTSFVDHIKVANETKKPLIIHTRDAREDTINLLREHKASHTKGVLHCFTESLEMAQAAIEMDFYISISGIVTFNSASELREVVKAIPLERLLIETDSPWLAPVPHRGKQNQPGYVVEVAEFIADLKGVSVKELAEATTQNFYRLFSLAGNKRVASNN</sequence>
<dbReference type="InterPro" id="IPR018228">
    <property type="entry name" value="DNase_TatD-rel_CS"/>
</dbReference>
<protein>
    <submittedName>
        <fullName evidence="5">DNAse</fullName>
    </submittedName>
</protein>
<dbReference type="Pfam" id="PF01026">
    <property type="entry name" value="TatD_DNase"/>
    <property type="match status" value="1"/>
</dbReference>
<name>A0AAC9AD87_9ALTE</name>
<dbReference type="NCBIfam" id="TIGR00010">
    <property type="entry name" value="YchF/TatD family DNA exonuclease"/>
    <property type="match status" value="1"/>
</dbReference>
<dbReference type="AlphaFoldDB" id="A0AAC9AD87"/>
<dbReference type="PROSITE" id="PS01137">
    <property type="entry name" value="TATD_1"/>
    <property type="match status" value="1"/>
</dbReference>
<dbReference type="PROSITE" id="PS01091">
    <property type="entry name" value="TATD_3"/>
    <property type="match status" value="1"/>
</dbReference>
<feature type="binding site" evidence="4">
    <location>
        <position position="91"/>
    </location>
    <ligand>
        <name>a divalent metal cation</name>
        <dbReference type="ChEBI" id="CHEBI:60240"/>
        <label>1</label>
    </ligand>
</feature>
<dbReference type="PANTHER" id="PTHR46124">
    <property type="entry name" value="D-AMINOACYL-TRNA DEACYLASE"/>
    <property type="match status" value="1"/>
</dbReference>
<feature type="binding site" evidence="4">
    <location>
        <position position="202"/>
    </location>
    <ligand>
        <name>a divalent metal cation</name>
        <dbReference type="ChEBI" id="CHEBI:60240"/>
        <label>1</label>
    </ligand>
</feature>
<dbReference type="SUPFAM" id="SSF51556">
    <property type="entry name" value="Metallo-dependent hydrolases"/>
    <property type="match status" value="1"/>
</dbReference>
<dbReference type="EMBL" id="CP013928">
    <property type="protein sequence ID" value="AMJ78427.1"/>
    <property type="molecule type" value="Genomic_DNA"/>
</dbReference>
<dbReference type="PANTHER" id="PTHR46124:SF2">
    <property type="entry name" value="D-AMINOACYL-TRNA DEACYLASE"/>
    <property type="match status" value="1"/>
</dbReference>
<evidence type="ECO:0000256" key="1">
    <source>
        <dbReference type="ARBA" id="ARBA00009275"/>
    </source>
</evidence>
<dbReference type="CDD" id="cd01310">
    <property type="entry name" value="TatD_DNAse"/>
    <property type="match status" value="1"/>
</dbReference>
<evidence type="ECO:0000256" key="2">
    <source>
        <dbReference type="ARBA" id="ARBA00022723"/>
    </source>
</evidence>
<dbReference type="PIRSF" id="PIRSF005902">
    <property type="entry name" value="DNase_TatD"/>
    <property type="match status" value="1"/>
</dbReference>
<dbReference type="GO" id="GO:0004536">
    <property type="term" value="F:DNA nuclease activity"/>
    <property type="evidence" value="ECO:0007669"/>
    <property type="project" value="InterPro"/>
</dbReference>
<dbReference type="InterPro" id="IPR032466">
    <property type="entry name" value="Metal_Hydrolase"/>
</dbReference>
<keyword evidence="2 4" id="KW-0479">Metal-binding</keyword>
<feature type="binding site" evidence="4">
    <location>
        <position position="152"/>
    </location>
    <ligand>
        <name>a divalent metal cation</name>
        <dbReference type="ChEBI" id="CHEBI:60240"/>
        <label>2</label>
    </ligand>
</feature>
<dbReference type="PROSITE" id="PS01090">
    <property type="entry name" value="TATD_2"/>
    <property type="match status" value="1"/>
</dbReference>